<name>A0A4R4K258_9BACT</name>
<gene>
    <name evidence="1" type="ORF">EZE20_19525</name>
</gene>
<organism evidence="1 2">
    <name type="scientific">Arundinibacter roseus</name>
    <dbReference type="NCBI Taxonomy" id="2070510"/>
    <lineage>
        <taxon>Bacteria</taxon>
        <taxon>Pseudomonadati</taxon>
        <taxon>Bacteroidota</taxon>
        <taxon>Cytophagia</taxon>
        <taxon>Cytophagales</taxon>
        <taxon>Spirosomataceae</taxon>
        <taxon>Arundinibacter</taxon>
    </lineage>
</organism>
<comment type="caution">
    <text evidence="1">The sequence shown here is derived from an EMBL/GenBank/DDBJ whole genome shotgun (WGS) entry which is preliminary data.</text>
</comment>
<keyword evidence="2" id="KW-1185">Reference proteome</keyword>
<evidence type="ECO:0000313" key="1">
    <source>
        <dbReference type="EMBL" id="TDB61397.1"/>
    </source>
</evidence>
<proteinExistence type="predicted"/>
<dbReference type="Proteomes" id="UP000295706">
    <property type="component" value="Unassembled WGS sequence"/>
</dbReference>
<accession>A0A4R4K258</accession>
<dbReference type="Pfam" id="PF09655">
    <property type="entry name" value="Nitr_red_assoc"/>
    <property type="match status" value="1"/>
</dbReference>
<dbReference type="InterPro" id="IPR013481">
    <property type="entry name" value="NarM"/>
</dbReference>
<evidence type="ECO:0000313" key="2">
    <source>
        <dbReference type="Proteomes" id="UP000295706"/>
    </source>
</evidence>
<dbReference type="OrthoDB" id="7263223at2"/>
<dbReference type="NCBIfam" id="TIGR02664">
    <property type="entry name" value="nitr_red_assoc"/>
    <property type="match status" value="1"/>
</dbReference>
<protein>
    <recommendedName>
        <fullName evidence="3">Nitrate reductase associated protein</fullName>
    </recommendedName>
</protein>
<reference evidence="1 2" key="1">
    <citation type="submission" date="2019-02" db="EMBL/GenBank/DDBJ databases">
        <title>Arundinibacter roseus gen. nov., sp. nov., a new member of the family Cytophagaceae.</title>
        <authorList>
            <person name="Szuroczki S."/>
            <person name="Khayer B."/>
            <person name="Sproer C."/>
            <person name="Toumi M."/>
            <person name="Szabo A."/>
            <person name="Felfoldi T."/>
            <person name="Schumann P."/>
            <person name="Toth E."/>
        </authorList>
    </citation>
    <scope>NUCLEOTIDE SEQUENCE [LARGE SCALE GENOMIC DNA]</scope>
    <source>
        <strain evidence="1 2">DMA-k-7a</strain>
    </source>
</reference>
<dbReference type="RefSeq" id="WP_132120860.1">
    <property type="nucleotide sequence ID" value="NZ_SMJU01000014.1"/>
</dbReference>
<dbReference type="EMBL" id="SMJU01000014">
    <property type="protein sequence ID" value="TDB61397.1"/>
    <property type="molecule type" value="Genomic_DNA"/>
</dbReference>
<sequence>MKTTRVKAIYFEFENDFVDTLRCIPMIVRFKLDACDKKLQLAEWSRLLPEEKKLLANLPCQTPQEIADYRACLQAMVRLRSQKEIKDLGGVHDSWNTLSEVPEEVQQKALEWNCPPPTLQQWIRLAQLQRFALVKLSRSGHEGENFPKALREFGIYTP</sequence>
<evidence type="ECO:0008006" key="3">
    <source>
        <dbReference type="Google" id="ProtNLM"/>
    </source>
</evidence>
<dbReference type="AlphaFoldDB" id="A0A4R4K258"/>